<evidence type="ECO:0000256" key="3">
    <source>
        <dbReference type="ARBA" id="ARBA00022448"/>
    </source>
</evidence>
<evidence type="ECO:0000256" key="4">
    <source>
        <dbReference type="ARBA" id="ARBA00022692"/>
    </source>
</evidence>
<organism evidence="11 12">
    <name type="scientific">Methanoliparum thermophilum</name>
    <dbReference type="NCBI Taxonomy" id="2491083"/>
    <lineage>
        <taxon>Archaea</taxon>
        <taxon>Methanobacteriati</taxon>
        <taxon>Methanobacteriota</taxon>
        <taxon>Candidatus Methanoliparia</taxon>
        <taxon>Candidatus Methanoliparales</taxon>
        <taxon>Candidatus Methanoliparaceae</taxon>
        <taxon>Candidatus Methanoliparum</taxon>
    </lineage>
</organism>
<evidence type="ECO:0000256" key="2">
    <source>
        <dbReference type="ARBA" id="ARBA00009749"/>
    </source>
</evidence>
<keyword evidence="3" id="KW-0813">Transport</keyword>
<feature type="transmembrane region" description="Helical" evidence="9">
    <location>
        <begin position="366"/>
        <end position="390"/>
    </location>
</feature>
<dbReference type="Pfam" id="PF01769">
    <property type="entry name" value="MgtE"/>
    <property type="match status" value="2"/>
</dbReference>
<feature type="transmembrane region" description="Helical" evidence="9">
    <location>
        <begin position="402"/>
        <end position="429"/>
    </location>
</feature>
<evidence type="ECO:0000256" key="7">
    <source>
        <dbReference type="ARBA" id="ARBA00023065"/>
    </source>
</evidence>
<gene>
    <name evidence="11" type="ORF">EF806_06360</name>
</gene>
<feature type="transmembrane region" description="Helical" evidence="9">
    <location>
        <begin position="222"/>
        <end position="242"/>
    </location>
</feature>
<comment type="caution">
    <text evidence="11">The sequence shown here is derived from an EMBL/GenBank/DDBJ whole genome shotgun (WGS) entry which is preliminary data.</text>
</comment>
<reference evidence="11 12" key="1">
    <citation type="journal article" date="2019" name="Nat. Microbiol.">
        <title>Wide diversity of methane and short-chain alkane metabolisms in uncultured archaea.</title>
        <authorList>
            <person name="Borrel G."/>
            <person name="Adam P.S."/>
            <person name="McKay L.J."/>
            <person name="Chen L.X."/>
            <person name="Sierra-Garcia I.N."/>
            <person name="Sieber C.M."/>
            <person name="Letourneur Q."/>
            <person name="Ghozlane A."/>
            <person name="Andersen G.L."/>
            <person name="Li W.J."/>
            <person name="Hallam S.J."/>
            <person name="Muyzer G."/>
            <person name="de Oliveira V.M."/>
            <person name="Inskeep W.P."/>
            <person name="Banfield J.F."/>
            <person name="Gribaldo S."/>
        </authorList>
    </citation>
    <scope>NUCLEOTIDE SEQUENCE [LARGE SCALE GENOMIC DNA]</scope>
    <source>
        <strain evidence="11">NM1a</strain>
    </source>
</reference>
<evidence type="ECO:0000313" key="12">
    <source>
        <dbReference type="Proteomes" id="UP000317158"/>
    </source>
</evidence>
<feature type="transmembrane region" description="Helical" evidence="9">
    <location>
        <begin position="151"/>
        <end position="172"/>
    </location>
</feature>
<name>A0A520KQL3_METT2</name>
<sequence length="430" mass="47591">MMYLKKISVSIAILYDVKVATAIKENIRKSSKIIKEGFFALIIAILIELFAGVFLGGIKDLFFTLPGLMVIIPATRASCGNIFSSIGSRISTRMHTGEINLVEFKNIYKDPIIKKNRIVSIIQTLNISFLIALIGYIIGKVFKFKMMPFQDLIMISMTTGILANIILRHYTVFIASKSFERGWDPDNISTPLIAAFGDLVTIPILFFASIFCSFIKGYNTAYVILLLVFISASVLSLIYGLTKKNLADTIIQSLPVLMICIIITIVSGIVLEYNINMITVVYLVILIAVPSFSTWGGNLGGVFASRMISSLYTGMTIKFRFLPSFDAVKGFFPYIFLSICISLVLSIILHIISFIFGISSPGFSNLFYICVITGMIISLISLLISYLLIYLSWQFGLDPDNIVIPLIASIMDVIGTTCLIISSNIIYLIG</sequence>
<feature type="transmembrane region" description="Helical" evidence="9">
    <location>
        <begin position="192"/>
        <end position="215"/>
    </location>
</feature>
<keyword evidence="8 9" id="KW-0472">Membrane</keyword>
<dbReference type="AlphaFoldDB" id="A0A520KQL3"/>
<feature type="domain" description="SLC41A/MgtE integral membrane" evidence="10">
    <location>
        <begin position="289"/>
        <end position="420"/>
    </location>
</feature>
<dbReference type="InterPro" id="IPR006667">
    <property type="entry name" value="SLC41_membr_dom"/>
</dbReference>
<dbReference type="GO" id="GO:0016020">
    <property type="term" value="C:membrane"/>
    <property type="evidence" value="ECO:0007669"/>
    <property type="project" value="UniProtKB-SubCell"/>
</dbReference>
<dbReference type="EMBL" id="RXIF01000012">
    <property type="protein sequence ID" value="RZN63851.1"/>
    <property type="molecule type" value="Genomic_DNA"/>
</dbReference>
<keyword evidence="7" id="KW-0406">Ion transport</keyword>
<evidence type="ECO:0000256" key="8">
    <source>
        <dbReference type="ARBA" id="ARBA00023136"/>
    </source>
</evidence>
<dbReference type="PANTHER" id="PTHR16228:SF7">
    <property type="entry name" value="SLC41A_MGTE INTEGRAL MEMBRANE DOMAIN-CONTAINING PROTEIN"/>
    <property type="match status" value="1"/>
</dbReference>
<feature type="transmembrane region" description="Helical" evidence="9">
    <location>
        <begin position="118"/>
        <end position="139"/>
    </location>
</feature>
<comment type="similarity">
    <text evidence="2">Belongs to the SLC41A transporter family.</text>
</comment>
<evidence type="ECO:0000256" key="6">
    <source>
        <dbReference type="ARBA" id="ARBA00022989"/>
    </source>
</evidence>
<dbReference type="PANTHER" id="PTHR16228">
    <property type="entry name" value="DIVALENT CATION TRANSPORTER SOLUTE CARRIER FAMILY 41"/>
    <property type="match status" value="1"/>
</dbReference>
<keyword evidence="4 9" id="KW-0812">Transmembrane</keyword>
<protein>
    <recommendedName>
        <fullName evidence="10">SLC41A/MgtE integral membrane domain-containing protein</fullName>
    </recommendedName>
</protein>
<keyword evidence="5" id="KW-0460">Magnesium</keyword>
<dbReference type="GO" id="GO:0008324">
    <property type="term" value="F:monoatomic cation transmembrane transporter activity"/>
    <property type="evidence" value="ECO:0007669"/>
    <property type="project" value="InterPro"/>
</dbReference>
<accession>A0A520KQL3</accession>
<feature type="transmembrane region" description="Helical" evidence="9">
    <location>
        <begin position="331"/>
        <end position="359"/>
    </location>
</feature>
<keyword evidence="6 9" id="KW-1133">Transmembrane helix</keyword>
<evidence type="ECO:0000256" key="5">
    <source>
        <dbReference type="ARBA" id="ARBA00022842"/>
    </source>
</evidence>
<feature type="transmembrane region" description="Helical" evidence="9">
    <location>
        <begin position="280"/>
        <end position="304"/>
    </location>
</feature>
<feature type="transmembrane region" description="Helical" evidence="9">
    <location>
        <begin position="254"/>
        <end position="273"/>
    </location>
</feature>
<evidence type="ECO:0000256" key="1">
    <source>
        <dbReference type="ARBA" id="ARBA00004141"/>
    </source>
</evidence>
<dbReference type="Gene3D" id="1.10.357.20">
    <property type="entry name" value="SLC41 divalent cation transporters, integral membrane domain"/>
    <property type="match status" value="2"/>
</dbReference>
<dbReference type="Proteomes" id="UP000317158">
    <property type="component" value="Unassembled WGS sequence"/>
</dbReference>
<evidence type="ECO:0000313" key="11">
    <source>
        <dbReference type="EMBL" id="RZN63851.1"/>
    </source>
</evidence>
<proteinExistence type="inferred from homology"/>
<feature type="domain" description="SLC41A/MgtE integral membrane" evidence="10">
    <location>
        <begin position="72"/>
        <end position="207"/>
    </location>
</feature>
<evidence type="ECO:0000259" key="10">
    <source>
        <dbReference type="Pfam" id="PF01769"/>
    </source>
</evidence>
<evidence type="ECO:0000256" key="9">
    <source>
        <dbReference type="SAM" id="Phobius"/>
    </source>
</evidence>
<feature type="transmembrane region" description="Helical" evidence="9">
    <location>
        <begin position="38"/>
        <end position="58"/>
    </location>
</feature>
<dbReference type="InterPro" id="IPR045349">
    <property type="entry name" value="SLC41A1-3"/>
</dbReference>
<dbReference type="SUPFAM" id="SSF161093">
    <property type="entry name" value="MgtE membrane domain-like"/>
    <property type="match status" value="2"/>
</dbReference>
<comment type="subcellular location">
    <subcellularLocation>
        <location evidence="1">Membrane</location>
        <topology evidence="1">Multi-pass membrane protein</topology>
    </subcellularLocation>
</comment>
<dbReference type="InterPro" id="IPR036739">
    <property type="entry name" value="SLC41_membr_dom_sf"/>
</dbReference>